<keyword evidence="4 10" id="KW-0240">DNA-directed RNA polymerase</keyword>
<dbReference type="EC" id="2.7.7.6" evidence="2 10"/>
<evidence type="ECO:0000256" key="1">
    <source>
        <dbReference type="ARBA" id="ARBA00006711"/>
    </source>
</evidence>
<dbReference type="PANTHER" id="PTHR34476">
    <property type="entry name" value="DNA-DIRECTED RNA POLYMERASE SUBUNIT OMEGA"/>
    <property type="match status" value="1"/>
</dbReference>
<dbReference type="GO" id="GO:0000428">
    <property type="term" value="C:DNA-directed RNA polymerase complex"/>
    <property type="evidence" value="ECO:0007669"/>
    <property type="project" value="UniProtKB-KW"/>
</dbReference>
<dbReference type="HAMAP" id="MF_00366">
    <property type="entry name" value="RNApol_bact_RpoZ"/>
    <property type="match status" value="1"/>
</dbReference>
<comment type="function">
    <text evidence="10">Promotes RNA polymerase assembly. Latches the N- and C-terminal regions of the beta' subunit thereby facilitating its interaction with the beta and alpha subunits.</text>
</comment>
<comment type="subunit">
    <text evidence="10">The RNAP catalytic core consists of 2 alpha, 1 beta, 1 beta' and 1 omega subunit. When a sigma factor is associated with the core the holoenzyme is formed, which can initiate transcription.</text>
</comment>
<evidence type="ECO:0000256" key="4">
    <source>
        <dbReference type="ARBA" id="ARBA00022478"/>
    </source>
</evidence>
<reference evidence="11 12" key="1">
    <citation type="submission" date="2016-08" db="EMBL/GenBank/DDBJ databases">
        <title>A novel genetic cassette of butanologenic Thermoanaerobacterium thermosaccharolyticum that directly convert cellulose to butanol.</title>
        <authorList>
            <person name="Li T."/>
            <person name="He J."/>
        </authorList>
    </citation>
    <scope>NUCLEOTIDE SEQUENCE [LARGE SCALE GENOMIC DNA]</scope>
    <source>
        <strain evidence="11 12">TG57</strain>
    </source>
</reference>
<dbReference type="AlphaFoldDB" id="A0A223I343"/>
<dbReference type="RefSeq" id="WP_094397960.1">
    <property type="nucleotide sequence ID" value="NZ_CP016893.1"/>
</dbReference>
<evidence type="ECO:0000256" key="3">
    <source>
        <dbReference type="ARBA" id="ARBA00013725"/>
    </source>
</evidence>
<gene>
    <name evidence="10" type="primary">rpoZ</name>
    <name evidence="11" type="ORF">Thert_03153</name>
</gene>
<evidence type="ECO:0000256" key="10">
    <source>
        <dbReference type="HAMAP-Rule" id="MF_00366"/>
    </source>
</evidence>
<comment type="catalytic activity">
    <reaction evidence="9 10">
        <text>RNA(n) + a ribonucleoside 5'-triphosphate = RNA(n+1) + diphosphate</text>
        <dbReference type="Rhea" id="RHEA:21248"/>
        <dbReference type="Rhea" id="RHEA-COMP:14527"/>
        <dbReference type="Rhea" id="RHEA-COMP:17342"/>
        <dbReference type="ChEBI" id="CHEBI:33019"/>
        <dbReference type="ChEBI" id="CHEBI:61557"/>
        <dbReference type="ChEBI" id="CHEBI:140395"/>
        <dbReference type="EC" id="2.7.7.6"/>
    </reaction>
</comment>
<dbReference type="Gene3D" id="3.90.940.10">
    <property type="match status" value="1"/>
</dbReference>
<dbReference type="SMART" id="SM01409">
    <property type="entry name" value="RNA_pol_Rpb6"/>
    <property type="match status" value="1"/>
</dbReference>
<dbReference type="GO" id="GO:0003899">
    <property type="term" value="F:DNA-directed RNA polymerase activity"/>
    <property type="evidence" value="ECO:0007669"/>
    <property type="project" value="UniProtKB-UniRule"/>
</dbReference>
<keyword evidence="6 10" id="KW-0548">Nucleotidyltransferase</keyword>
<accession>A0A223I343</accession>
<evidence type="ECO:0000256" key="8">
    <source>
        <dbReference type="ARBA" id="ARBA00029924"/>
    </source>
</evidence>
<dbReference type="SUPFAM" id="SSF63562">
    <property type="entry name" value="RPB6/omega subunit-like"/>
    <property type="match status" value="1"/>
</dbReference>
<dbReference type="PANTHER" id="PTHR34476:SF1">
    <property type="entry name" value="DNA-DIRECTED RNA POLYMERASE SUBUNIT OMEGA"/>
    <property type="match status" value="1"/>
</dbReference>
<evidence type="ECO:0000313" key="12">
    <source>
        <dbReference type="Proteomes" id="UP000214975"/>
    </source>
</evidence>
<dbReference type="InterPro" id="IPR003716">
    <property type="entry name" value="DNA-dir_RNA_pol_omega"/>
</dbReference>
<organism evidence="11 12">
    <name type="scientific">Thermoanaerobacterium thermosaccharolyticum</name>
    <name type="common">Clostridium thermosaccharolyticum</name>
    <dbReference type="NCBI Taxonomy" id="1517"/>
    <lineage>
        <taxon>Bacteria</taxon>
        <taxon>Bacillati</taxon>
        <taxon>Bacillota</taxon>
        <taxon>Clostridia</taxon>
        <taxon>Thermoanaerobacterales</taxon>
        <taxon>Thermoanaerobacteraceae</taxon>
        <taxon>Thermoanaerobacterium</taxon>
    </lineage>
</organism>
<dbReference type="EMBL" id="CP016893">
    <property type="protein sequence ID" value="AST58915.1"/>
    <property type="molecule type" value="Genomic_DNA"/>
</dbReference>
<dbReference type="GO" id="GO:0006351">
    <property type="term" value="P:DNA-templated transcription"/>
    <property type="evidence" value="ECO:0007669"/>
    <property type="project" value="UniProtKB-UniRule"/>
</dbReference>
<comment type="similarity">
    <text evidence="1 10">Belongs to the RNA polymerase subunit omega family.</text>
</comment>
<name>A0A223I343_THETR</name>
<evidence type="ECO:0000256" key="5">
    <source>
        <dbReference type="ARBA" id="ARBA00022679"/>
    </source>
</evidence>
<dbReference type="Proteomes" id="UP000214975">
    <property type="component" value="Chromosome"/>
</dbReference>
<evidence type="ECO:0000256" key="9">
    <source>
        <dbReference type="ARBA" id="ARBA00048552"/>
    </source>
</evidence>
<sequence>MILYPSIVDLMNRIDSKYTLCALVSKRARQIINGEPSLIQTDSKKPVTIATEEINEGLITFERQKFGIK</sequence>
<dbReference type="NCBIfam" id="TIGR00690">
    <property type="entry name" value="rpoZ"/>
    <property type="match status" value="1"/>
</dbReference>
<evidence type="ECO:0000256" key="6">
    <source>
        <dbReference type="ARBA" id="ARBA00022695"/>
    </source>
</evidence>
<evidence type="ECO:0000313" key="11">
    <source>
        <dbReference type="EMBL" id="AST58915.1"/>
    </source>
</evidence>
<dbReference type="GO" id="GO:0003677">
    <property type="term" value="F:DNA binding"/>
    <property type="evidence" value="ECO:0007669"/>
    <property type="project" value="UniProtKB-UniRule"/>
</dbReference>
<evidence type="ECO:0000256" key="2">
    <source>
        <dbReference type="ARBA" id="ARBA00012418"/>
    </source>
</evidence>
<proteinExistence type="inferred from homology"/>
<evidence type="ECO:0000256" key="7">
    <source>
        <dbReference type="ARBA" id="ARBA00023163"/>
    </source>
</evidence>
<dbReference type="Pfam" id="PF01192">
    <property type="entry name" value="RNA_pol_Rpb6"/>
    <property type="match status" value="1"/>
</dbReference>
<dbReference type="InterPro" id="IPR036161">
    <property type="entry name" value="RPB6/omega-like_sf"/>
</dbReference>
<keyword evidence="7 10" id="KW-0804">Transcription</keyword>
<dbReference type="InterPro" id="IPR006110">
    <property type="entry name" value="Pol_omega/Rpo6/RPB6"/>
</dbReference>
<keyword evidence="5 10" id="KW-0808">Transferase</keyword>
<protein>
    <recommendedName>
        <fullName evidence="3 10">DNA-directed RNA polymerase subunit omega</fullName>
        <shortName evidence="10">RNAP omega subunit</shortName>
        <ecNumber evidence="2 10">2.7.7.6</ecNumber>
    </recommendedName>
    <alternativeName>
        <fullName evidence="10">RNA polymerase omega subunit</fullName>
    </alternativeName>
    <alternativeName>
        <fullName evidence="8 10">Transcriptase subunit omega</fullName>
    </alternativeName>
</protein>